<protein>
    <recommendedName>
        <fullName evidence="3">Leucine zipper transcription factor-like protein 1</fullName>
    </recommendedName>
</protein>
<evidence type="ECO:0000256" key="1">
    <source>
        <dbReference type="ARBA" id="ARBA00004496"/>
    </source>
</evidence>
<dbReference type="Pfam" id="PF15294">
    <property type="entry name" value="Leu_zip"/>
    <property type="match status" value="2"/>
</dbReference>
<keyword evidence="5 8" id="KW-0175">Coiled coil</keyword>
<evidence type="ECO:0000256" key="7">
    <source>
        <dbReference type="ARBA" id="ARBA00026004"/>
    </source>
</evidence>
<evidence type="ECO:0000256" key="5">
    <source>
        <dbReference type="ARBA" id="ARBA00023054"/>
    </source>
</evidence>
<name>A0A482X6F4_LAOST</name>
<comment type="similarity">
    <text evidence="2">Belongs to the LZTFL1 family.</text>
</comment>
<evidence type="ECO:0000313" key="9">
    <source>
        <dbReference type="EMBL" id="RZF40980.1"/>
    </source>
</evidence>
<keyword evidence="4" id="KW-0963">Cytoplasm</keyword>
<dbReference type="GO" id="GO:0005737">
    <property type="term" value="C:cytoplasm"/>
    <property type="evidence" value="ECO:0007669"/>
    <property type="project" value="UniProtKB-SubCell"/>
</dbReference>
<keyword evidence="10" id="KW-1185">Reference proteome</keyword>
<comment type="function">
    <text evidence="6">Regulates ciliary localization of the BBSome complex. Together with the BBSome complex, controls SMO ciliary trafficking and contributes to the sonic hedgehog (SHH) pathway regulation. May play a role in neurite outgrowth. May have tumor suppressor function.</text>
</comment>
<feature type="coiled-coil region" evidence="8">
    <location>
        <begin position="52"/>
        <end position="114"/>
    </location>
</feature>
<dbReference type="InParanoid" id="A0A482X6F4"/>
<dbReference type="Proteomes" id="UP000291343">
    <property type="component" value="Unassembled WGS sequence"/>
</dbReference>
<dbReference type="STRING" id="195883.A0A482X6F4"/>
<comment type="subunit">
    <text evidence="7">Self-associates. Interacts with BBS9; the interaction mediates the association of LZTL1 with the BBsome complex and regulates BBSome ciliary trafficking.</text>
</comment>
<dbReference type="EMBL" id="QKKF02017343">
    <property type="protein sequence ID" value="RZF40980.1"/>
    <property type="molecule type" value="Genomic_DNA"/>
</dbReference>
<proteinExistence type="inferred from homology"/>
<comment type="subcellular location">
    <subcellularLocation>
        <location evidence="1">Cytoplasm</location>
    </subcellularLocation>
</comment>
<comment type="caution">
    <text evidence="9">The sequence shown here is derived from an EMBL/GenBank/DDBJ whole genome shotgun (WGS) entry which is preliminary data.</text>
</comment>
<dbReference type="PANTHER" id="PTHR21635:SF0">
    <property type="entry name" value="LEUCINE ZIPPER TRANSCRIPTION FACTOR-LIKE PROTEIN 1"/>
    <property type="match status" value="1"/>
</dbReference>
<dbReference type="OrthoDB" id="313412at2759"/>
<evidence type="ECO:0000256" key="4">
    <source>
        <dbReference type="ARBA" id="ARBA00022490"/>
    </source>
</evidence>
<gene>
    <name evidence="9" type="ORF">LSTR_LSTR006283</name>
</gene>
<organism evidence="9 10">
    <name type="scientific">Laodelphax striatellus</name>
    <name type="common">Small brown planthopper</name>
    <name type="synonym">Delphax striatella</name>
    <dbReference type="NCBI Taxonomy" id="195883"/>
    <lineage>
        <taxon>Eukaryota</taxon>
        <taxon>Metazoa</taxon>
        <taxon>Ecdysozoa</taxon>
        <taxon>Arthropoda</taxon>
        <taxon>Hexapoda</taxon>
        <taxon>Insecta</taxon>
        <taxon>Pterygota</taxon>
        <taxon>Neoptera</taxon>
        <taxon>Paraneoptera</taxon>
        <taxon>Hemiptera</taxon>
        <taxon>Auchenorrhyncha</taxon>
        <taxon>Fulgoroidea</taxon>
        <taxon>Delphacidae</taxon>
        <taxon>Criomorphinae</taxon>
        <taxon>Laodelphax</taxon>
    </lineage>
</organism>
<dbReference type="SMR" id="A0A482X6F4"/>
<dbReference type="GO" id="GO:1903565">
    <property type="term" value="P:negative regulation of protein localization to cilium"/>
    <property type="evidence" value="ECO:0007669"/>
    <property type="project" value="TreeGrafter"/>
</dbReference>
<dbReference type="PANTHER" id="PTHR21635">
    <property type="entry name" value="LEUCINE ZIPPER TRANSCRIPTION FACTOR LIKE"/>
    <property type="match status" value="1"/>
</dbReference>
<reference evidence="9 10" key="1">
    <citation type="journal article" date="2017" name="Gigascience">
        <title>Genome sequence of the small brown planthopper, Laodelphax striatellus.</title>
        <authorList>
            <person name="Zhu J."/>
            <person name="Jiang F."/>
            <person name="Wang X."/>
            <person name="Yang P."/>
            <person name="Bao Y."/>
            <person name="Zhao W."/>
            <person name="Wang W."/>
            <person name="Lu H."/>
            <person name="Wang Q."/>
            <person name="Cui N."/>
            <person name="Li J."/>
            <person name="Chen X."/>
            <person name="Luo L."/>
            <person name="Yu J."/>
            <person name="Kang L."/>
            <person name="Cui F."/>
        </authorList>
    </citation>
    <scope>NUCLEOTIDE SEQUENCE [LARGE SCALE GENOMIC DNA]</scope>
    <source>
        <strain evidence="9">Lst14</strain>
    </source>
</reference>
<evidence type="ECO:0000256" key="8">
    <source>
        <dbReference type="SAM" id="Coils"/>
    </source>
</evidence>
<evidence type="ECO:0000256" key="2">
    <source>
        <dbReference type="ARBA" id="ARBA00008868"/>
    </source>
</evidence>
<evidence type="ECO:0000256" key="3">
    <source>
        <dbReference type="ARBA" id="ARBA00018920"/>
    </source>
</evidence>
<sequence>MLYDECHSFVCRELLECVKQMEVVDLGGQQERKKLEPLDNTDGTVALMRIEVGRLQQENERLDQIVKEAEGRISELCNEKNNMLKDMLEKDKSLDQLKERLDDLLKRIEANENRPPINEELERKFNQTTAYSNMKKMIAKKNDLVKTMRKRLLEYEPNLDLGNEEEQND</sequence>
<dbReference type="InterPro" id="IPR026157">
    <property type="entry name" value="LZTFL1"/>
</dbReference>
<accession>A0A482X6F4</accession>
<evidence type="ECO:0000256" key="6">
    <source>
        <dbReference type="ARBA" id="ARBA00024898"/>
    </source>
</evidence>
<evidence type="ECO:0000313" key="10">
    <source>
        <dbReference type="Proteomes" id="UP000291343"/>
    </source>
</evidence>
<dbReference type="AlphaFoldDB" id="A0A482X6F4"/>